<accession>A0AA46TKP6</accession>
<dbReference type="Pfam" id="PF12229">
    <property type="entry name" value="PG_binding_4"/>
    <property type="match status" value="1"/>
</dbReference>
<evidence type="ECO:0000313" key="3">
    <source>
        <dbReference type="EMBL" id="UYM06203.1"/>
    </source>
</evidence>
<sequence length="556" mass="60439">MIPTPSGRELKKRERRGTWYAIIGLVILLGGLYVAGHFLLGNRLPTGTRIAGVGVGGLTPEQAEARLEADLAPHTKQTLTFYYEDLEYEIKPEDIGLELHIEQSVASAGGGRTWNPVEMLETIVGADRLDPVVTVDQKSLDKKLDEIASDIDVAPVEPRVRFQGNETDVRRSEPGRQVNRAALEDLVREQFVQDHQPEGIPVATDKPNVTGAELNAALDGKVKTAVGAPVRIRVAGEQFTLSAADVRSMLSYVSADGELSARIDNDRFRQLVKANTKDVRKPARPATVVIRGGAPKVVADVPGRGVRTGDAGPRLVRALERRSAKLRVVALERTTTRAGFRTDDAKQLGIVERVGSYTTRFRRGRGVDVGTIAGSVDGTVLRPGDTFSFNRSGGRPGRSGANGDGASQVASTVFNAGLLAGLGVPERHAHHSYVSRLPVGRDAAVTYGGRDLRLKNDTGHGVLISARADAGDRRTKVHVELWSTKRWNVKLDTGSRQKVKRPVRHLKGKRCSPRPGVPGFSIEVVRTLVRNGDEARDHTFSSTYEAVPRIRCHGRR</sequence>
<name>A0AA46TKP6_9ACTN</name>
<dbReference type="RefSeq" id="WP_271635063.1">
    <property type="nucleotide sequence ID" value="NZ_CP094970.1"/>
</dbReference>
<proteinExistence type="predicted"/>
<evidence type="ECO:0000313" key="4">
    <source>
        <dbReference type="Proteomes" id="UP001164390"/>
    </source>
</evidence>
<keyword evidence="1" id="KW-0472">Membrane</keyword>
<dbReference type="InterPro" id="IPR022029">
    <property type="entry name" value="YoaR-like_PG-bd"/>
</dbReference>
<evidence type="ECO:0000259" key="2">
    <source>
        <dbReference type="Pfam" id="PF12229"/>
    </source>
</evidence>
<reference evidence="3" key="1">
    <citation type="submission" date="2022-01" db="EMBL/GenBank/DDBJ databases">
        <title>Nocardioidaceae gen. sp. A5X3R13.</title>
        <authorList>
            <person name="Lopez Marin M.A."/>
            <person name="Uhlik O."/>
        </authorList>
    </citation>
    <scope>NUCLEOTIDE SEQUENCE</scope>
    <source>
        <strain evidence="3">A5X3R13</strain>
    </source>
</reference>
<dbReference type="AlphaFoldDB" id="A0AA46TKP6"/>
<keyword evidence="1" id="KW-0812">Transmembrane</keyword>
<keyword evidence="1" id="KW-1133">Transmembrane helix</keyword>
<feature type="domain" description="YoaR-like putative peptidoglycan binding" evidence="2">
    <location>
        <begin position="88"/>
        <end position="195"/>
    </location>
</feature>
<dbReference type="EMBL" id="CP094970">
    <property type="protein sequence ID" value="UYM06203.1"/>
    <property type="molecule type" value="Genomic_DNA"/>
</dbReference>
<evidence type="ECO:0000256" key="1">
    <source>
        <dbReference type="SAM" id="Phobius"/>
    </source>
</evidence>
<dbReference type="Pfam" id="PF04294">
    <property type="entry name" value="VanW"/>
    <property type="match status" value="1"/>
</dbReference>
<protein>
    <submittedName>
        <fullName evidence="3">Peptidoglycan binding domain-containing protein</fullName>
    </submittedName>
</protein>
<organism evidence="3 4">
    <name type="scientific">Solicola gregarius</name>
    <dbReference type="NCBI Taxonomy" id="2908642"/>
    <lineage>
        <taxon>Bacteria</taxon>
        <taxon>Bacillati</taxon>
        <taxon>Actinomycetota</taxon>
        <taxon>Actinomycetes</taxon>
        <taxon>Propionibacteriales</taxon>
        <taxon>Nocardioidaceae</taxon>
        <taxon>Solicola</taxon>
    </lineage>
</organism>
<feature type="transmembrane region" description="Helical" evidence="1">
    <location>
        <begin position="20"/>
        <end position="40"/>
    </location>
</feature>
<dbReference type="InterPro" id="IPR007391">
    <property type="entry name" value="Vancomycin_resist_VanW"/>
</dbReference>
<keyword evidence="4" id="KW-1185">Reference proteome</keyword>
<gene>
    <name evidence="3" type="ORF">L0C25_03760</name>
</gene>
<dbReference type="InterPro" id="IPR052913">
    <property type="entry name" value="Glycopeptide_resist_protein"/>
</dbReference>
<dbReference type="PANTHER" id="PTHR35788">
    <property type="entry name" value="EXPORTED PROTEIN-RELATED"/>
    <property type="match status" value="1"/>
</dbReference>
<dbReference type="PANTHER" id="PTHR35788:SF1">
    <property type="entry name" value="EXPORTED PROTEIN"/>
    <property type="match status" value="1"/>
</dbReference>
<dbReference type="Proteomes" id="UP001164390">
    <property type="component" value="Chromosome"/>
</dbReference>
<dbReference type="KEGG" id="sgrg:L0C25_03760"/>